<evidence type="ECO:0000313" key="3">
    <source>
        <dbReference type="Proteomes" id="UP000030748"/>
    </source>
</evidence>
<evidence type="ECO:0000256" key="1">
    <source>
        <dbReference type="SAM" id="Phobius"/>
    </source>
</evidence>
<feature type="transmembrane region" description="Helical" evidence="1">
    <location>
        <begin position="49"/>
        <end position="69"/>
    </location>
</feature>
<keyword evidence="1" id="KW-1133">Transmembrane helix</keyword>
<reference evidence="2 3" key="1">
    <citation type="journal article" date="2013" name="Proc. Natl. Acad. Sci. U.S.A.">
        <title>Fine-scale variation in meiotic recombination in Mimulus inferred from population shotgun sequencing.</title>
        <authorList>
            <person name="Hellsten U."/>
            <person name="Wright K.M."/>
            <person name="Jenkins J."/>
            <person name="Shu S."/>
            <person name="Yuan Y."/>
            <person name="Wessler S.R."/>
            <person name="Schmutz J."/>
            <person name="Willis J.H."/>
            <person name="Rokhsar D.S."/>
        </authorList>
    </citation>
    <scope>NUCLEOTIDE SEQUENCE [LARGE SCALE GENOMIC DNA]</scope>
    <source>
        <strain evidence="3">cv. DUN x IM62</strain>
    </source>
</reference>
<accession>A0A022Q188</accession>
<dbReference type="Proteomes" id="UP000030748">
    <property type="component" value="Unassembled WGS sequence"/>
</dbReference>
<name>A0A022Q188_ERYGU</name>
<keyword evidence="1" id="KW-0472">Membrane</keyword>
<evidence type="ECO:0000313" key="2">
    <source>
        <dbReference type="EMBL" id="EYU21796.1"/>
    </source>
</evidence>
<dbReference type="OMA" id="KIQMVLY"/>
<keyword evidence="3" id="KW-1185">Reference proteome</keyword>
<proteinExistence type="predicted"/>
<organism evidence="2 3">
    <name type="scientific">Erythranthe guttata</name>
    <name type="common">Yellow monkey flower</name>
    <name type="synonym">Mimulus guttatus</name>
    <dbReference type="NCBI Taxonomy" id="4155"/>
    <lineage>
        <taxon>Eukaryota</taxon>
        <taxon>Viridiplantae</taxon>
        <taxon>Streptophyta</taxon>
        <taxon>Embryophyta</taxon>
        <taxon>Tracheophyta</taxon>
        <taxon>Spermatophyta</taxon>
        <taxon>Magnoliopsida</taxon>
        <taxon>eudicotyledons</taxon>
        <taxon>Gunneridae</taxon>
        <taxon>Pentapetalae</taxon>
        <taxon>asterids</taxon>
        <taxon>lamiids</taxon>
        <taxon>Lamiales</taxon>
        <taxon>Phrymaceae</taxon>
        <taxon>Erythranthe</taxon>
    </lineage>
</organism>
<dbReference type="STRING" id="4155.A0A022Q188"/>
<gene>
    <name evidence="2" type="ORF">MIMGU_mgv1a016835mg</name>
</gene>
<sequence length="105" mass="11537">MALDTVITSPHRRTQSQSVFAPATLKRQYSTRVAGEFGSFSTLVQRHRFLLTALSLLAFLCIIYLYFAVTLGGSDTCSEFTGVQRASCQLQLAKASIAKGKLKVF</sequence>
<dbReference type="KEGG" id="egt:105976028"/>
<dbReference type="PANTHER" id="PTHR34774">
    <property type="entry name" value="EPHRIN-A3 PROTEIN"/>
    <property type="match status" value="1"/>
</dbReference>
<dbReference type="AlphaFoldDB" id="A0A022Q188"/>
<dbReference type="OrthoDB" id="2019292at2759"/>
<dbReference type="eggNOG" id="ENOG502S3TR">
    <property type="taxonomic scope" value="Eukaryota"/>
</dbReference>
<protein>
    <submittedName>
        <fullName evidence="2">Uncharacterized protein</fullName>
    </submittedName>
</protein>
<keyword evidence="1" id="KW-0812">Transmembrane</keyword>
<dbReference type="PANTHER" id="PTHR34774:SF1">
    <property type="entry name" value="EPHRIN-A3 PROTEIN"/>
    <property type="match status" value="1"/>
</dbReference>
<dbReference type="PhylomeDB" id="A0A022Q188"/>
<dbReference type="EMBL" id="KI632223">
    <property type="protein sequence ID" value="EYU21796.1"/>
    <property type="molecule type" value="Genomic_DNA"/>
</dbReference>